<evidence type="ECO:0000313" key="3">
    <source>
        <dbReference type="Proteomes" id="UP000238274"/>
    </source>
</evidence>
<dbReference type="VEuPathDB" id="FungiDB:PSHT_00187"/>
<dbReference type="Proteomes" id="UP000238274">
    <property type="component" value="Unassembled WGS sequence"/>
</dbReference>
<comment type="caution">
    <text evidence="2">The sequence shown here is derived from an EMBL/GenBank/DDBJ whole genome shotgun (WGS) entry which is preliminary data.</text>
</comment>
<dbReference type="EMBL" id="PKSM01000001">
    <property type="protein sequence ID" value="POW23413.1"/>
    <property type="molecule type" value="Genomic_DNA"/>
</dbReference>
<name>A0A2S4WNS9_9BASI</name>
<reference evidence="3" key="2">
    <citation type="journal article" date="2018" name="BMC Genomics">
        <title>Genomic insights into host adaptation between the wheat stripe rust pathogen (Puccinia striiformis f. sp. tritici) and the barley stripe rust pathogen (Puccinia striiformis f. sp. hordei).</title>
        <authorList>
            <person name="Xia C."/>
            <person name="Wang M."/>
            <person name="Yin C."/>
            <person name="Cornejo O.E."/>
            <person name="Hulbert S.H."/>
            <person name="Chen X."/>
        </authorList>
    </citation>
    <scope>NUCLEOTIDE SEQUENCE [LARGE SCALE GENOMIC DNA]</scope>
    <source>
        <strain evidence="3">93TX-2</strain>
    </source>
</reference>
<dbReference type="AlphaFoldDB" id="A0A2S4WNS9"/>
<organism evidence="2 3">
    <name type="scientific">Puccinia striiformis</name>
    <dbReference type="NCBI Taxonomy" id="27350"/>
    <lineage>
        <taxon>Eukaryota</taxon>
        <taxon>Fungi</taxon>
        <taxon>Dikarya</taxon>
        <taxon>Basidiomycota</taxon>
        <taxon>Pucciniomycotina</taxon>
        <taxon>Pucciniomycetes</taxon>
        <taxon>Pucciniales</taxon>
        <taxon>Pucciniaceae</taxon>
        <taxon>Puccinia</taxon>
    </lineage>
</organism>
<evidence type="ECO:0000256" key="1">
    <source>
        <dbReference type="SAM" id="SignalP"/>
    </source>
</evidence>
<protein>
    <submittedName>
        <fullName evidence="2">Uncharacterized protein</fullName>
    </submittedName>
</protein>
<reference evidence="3" key="3">
    <citation type="journal article" date="2018" name="Mol. Plant Microbe Interact.">
        <title>Genome sequence resources for the wheat stripe rust pathogen (Puccinia striiformis f. sp. tritici) and the barley stripe rust pathogen (Puccinia striiformis f. sp. hordei).</title>
        <authorList>
            <person name="Xia C."/>
            <person name="Wang M."/>
            <person name="Yin C."/>
            <person name="Cornejo O.E."/>
            <person name="Hulbert S.H."/>
            <person name="Chen X."/>
        </authorList>
    </citation>
    <scope>NUCLEOTIDE SEQUENCE [LARGE SCALE GENOMIC DNA]</scope>
    <source>
        <strain evidence="3">93TX-2</strain>
    </source>
</reference>
<keyword evidence="1" id="KW-0732">Signal</keyword>
<feature type="signal peptide" evidence="1">
    <location>
        <begin position="1"/>
        <end position="22"/>
    </location>
</feature>
<keyword evidence="3" id="KW-1185">Reference proteome</keyword>
<accession>A0A2S4WNS9</accession>
<gene>
    <name evidence="2" type="ORF">PSHT_00187</name>
</gene>
<feature type="chain" id="PRO_5015516085" evidence="1">
    <location>
        <begin position="23"/>
        <end position="84"/>
    </location>
</feature>
<reference evidence="2 3" key="1">
    <citation type="submission" date="2017-12" db="EMBL/GenBank/DDBJ databases">
        <title>Gene loss provides genomic basis for host adaptation in cereal stripe rust fungi.</title>
        <authorList>
            <person name="Xia C."/>
        </authorList>
    </citation>
    <scope>NUCLEOTIDE SEQUENCE [LARGE SCALE GENOMIC DNA]</scope>
    <source>
        <strain evidence="2 3">93TX-2</strain>
    </source>
</reference>
<evidence type="ECO:0000313" key="2">
    <source>
        <dbReference type="EMBL" id="POW23413.1"/>
    </source>
</evidence>
<sequence length="84" mass="9586">MLSFNLFIVLAFLLITTQVISAKGFVCPVPNSNKAKQTHAYCTRSITDQEKKDNKIEQCYTVWSKFQEVFCFFESTNSCESSLS</sequence>
<proteinExistence type="predicted"/>